<evidence type="ECO:0000313" key="3">
    <source>
        <dbReference type="Proteomes" id="UP001152759"/>
    </source>
</evidence>
<sequence>MAQPLNDKMEVDIENKAAVSDSEFETKTNRDLKENHAKHKISSLDIQTFCDHLEKFVLRAQRFRKKISGYPLSLQQRFNNDLRNLEFLFIETQDTVRNIQKIKTQHMFVKKDLGNTQRILKKLKQEEIREIEDKISRCDANCYKVWETLKRSKNVEGLRKFSTDLQEKCAALEHLKGLVNKMLNETPETPLPLIQFHSPHAKLHDKSVKSLTSEARKFSRPLRSKKRKQPDPNDVLLTIEDNPLNLPSLPMGPVALSLTNSMVYSMSELSCITASSHSLANTIASSTNRNEMVLNDNMQTVLDALFNNLKEENDGQYAEVTEGPANFNESANGFDYINYDLNFL</sequence>
<protein>
    <submittedName>
        <fullName evidence="2">Uncharacterized protein</fullName>
    </submittedName>
</protein>
<proteinExistence type="predicted"/>
<organism evidence="2 3">
    <name type="scientific">Bemisia tabaci</name>
    <name type="common">Sweetpotato whitefly</name>
    <name type="synonym">Aleurodes tabaci</name>
    <dbReference type="NCBI Taxonomy" id="7038"/>
    <lineage>
        <taxon>Eukaryota</taxon>
        <taxon>Metazoa</taxon>
        <taxon>Ecdysozoa</taxon>
        <taxon>Arthropoda</taxon>
        <taxon>Hexapoda</taxon>
        <taxon>Insecta</taxon>
        <taxon>Pterygota</taxon>
        <taxon>Neoptera</taxon>
        <taxon>Paraneoptera</taxon>
        <taxon>Hemiptera</taxon>
        <taxon>Sternorrhyncha</taxon>
        <taxon>Aleyrodoidea</taxon>
        <taxon>Aleyrodidae</taxon>
        <taxon>Aleyrodinae</taxon>
        <taxon>Bemisia</taxon>
    </lineage>
</organism>
<dbReference type="Proteomes" id="UP001152759">
    <property type="component" value="Chromosome 2"/>
</dbReference>
<name>A0A9P0A6T2_BEMTA</name>
<dbReference type="EMBL" id="OU963863">
    <property type="protein sequence ID" value="CAH0385158.1"/>
    <property type="molecule type" value="Genomic_DNA"/>
</dbReference>
<gene>
    <name evidence="2" type="ORF">BEMITA_LOCUS4413</name>
</gene>
<evidence type="ECO:0000313" key="2">
    <source>
        <dbReference type="EMBL" id="CAH0385158.1"/>
    </source>
</evidence>
<dbReference type="AlphaFoldDB" id="A0A9P0A6T2"/>
<accession>A0A9P0A6T2</accession>
<evidence type="ECO:0000256" key="1">
    <source>
        <dbReference type="SAM" id="MobiDB-lite"/>
    </source>
</evidence>
<feature type="compositionally biased region" description="Basic residues" evidence="1">
    <location>
        <begin position="218"/>
        <end position="228"/>
    </location>
</feature>
<keyword evidence="3" id="KW-1185">Reference proteome</keyword>
<feature type="region of interest" description="Disordered" evidence="1">
    <location>
        <begin position="206"/>
        <end position="234"/>
    </location>
</feature>
<reference evidence="2" key="1">
    <citation type="submission" date="2021-12" db="EMBL/GenBank/DDBJ databases">
        <authorList>
            <person name="King R."/>
        </authorList>
    </citation>
    <scope>NUCLEOTIDE SEQUENCE</scope>
</reference>
<dbReference type="KEGG" id="btab:109031122"/>